<evidence type="ECO:0000256" key="1">
    <source>
        <dbReference type="SAM" id="MobiDB-lite"/>
    </source>
</evidence>
<feature type="compositionally biased region" description="Basic and acidic residues" evidence="1">
    <location>
        <begin position="49"/>
        <end position="65"/>
    </location>
</feature>
<proteinExistence type="predicted"/>
<keyword evidence="3" id="KW-1185">Reference proteome</keyword>
<dbReference type="Proteomes" id="UP001179952">
    <property type="component" value="Unassembled WGS sequence"/>
</dbReference>
<name>A0AAV9B2H4_ACOGR</name>
<keyword evidence="2" id="KW-0675">Receptor</keyword>
<dbReference type="FunFam" id="2.60.120.430:FF:000003">
    <property type="entry name" value="FERONIA receptor-like kinase"/>
    <property type="match status" value="1"/>
</dbReference>
<dbReference type="InterPro" id="IPR045272">
    <property type="entry name" value="ANXUR1/2-like"/>
</dbReference>
<keyword evidence="2" id="KW-0808">Transferase</keyword>
<sequence>MGKNIIPVRKADTFFLRGFSSYSKNDDQQEKPYLALASPSGNHNSLHQPDFRPKRDSLRAGREDLPQLQRVEGSDPNGLIWEDEIGSAYAPDIQNTVSTTPSIQDPSISTVPYMTARVFVTPYTYSFLVTPGLKFVRLHFYPSNFTNTIFVASDSFFSVSVGSHTLLNNFSAFLTTQAMSYDYISKEFSINISLNKLNLTFTPSKAFAFVNGVEIVSTPQIFGGSDAFNRPQIVGTMSTVKIDEHTETIVRLNVGGSAVSPKD</sequence>
<evidence type="ECO:0000313" key="3">
    <source>
        <dbReference type="Proteomes" id="UP001179952"/>
    </source>
</evidence>
<evidence type="ECO:0000313" key="2">
    <source>
        <dbReference type="EMBL" id="KAK1270261.1"/>
    </source>
</evidence>
<protein>
    <submittedName>
        <fullName evidence="2">Receptor-like protein kinase FERONIA</fullName>
    </submittedName>
</protein>
<dbReference type="Gene3D" id="2.60.120.430">
    <property type="entry name" value="Galactose-binding lectin"/>
    <property type="match status" value="1"/>
</dbReference>
<reference evidence="2" key="1">
    <citation type="journal article" date="2023" name="Nat. Commun.">
        <title>Diploid and tetraploid genomes of Acorus and the evolution of monocots.</title>
        <authorList>
            <person name="Ma L."/>
            <person name="Liu K.W."/>
            <person name="Li Z."/>
            <person name="Hsiao Y.Y."/>
            <person name="Qi Y."/>
            <person name="Fu T."/>
            <person name="Tang G.D."/>
            <person name="Zhang D."/>
            <person name="Sun W.H."/>
            <person name="Liu D.K."/>
            <person name="Li Y."/>
            <person name="Chen G.Z."/>
            <person name="Liu X.D."/>
            <person name="Liao X.Y."/>
            <person name="Jiang Y.T."/>
            <person name="Yu X."/>
            <person name="Hao Y."/>
            <person name="Huang J."/>
            <person name="Zhao X.W."/>
            <person name="Ke S."/>
            <person name="Chen Y.Y."/>
            <person name="Wu W.L."/>
            <person name="Hsu J.L."/>
            <person name="Lin Y.F."/>
            <person name="Huang M.D."/>
            <person name="Li C.Y."/>
            <person name="Huang L."/>
            <person name="Wang Z.W."/>
            <person name="Zhao X."/>
            <person name="Zhong W.Y."/>
            <person name="Peng D.H."/>
            <person name="Ahmad S."/>
            <person name="Lan S."/>
            <person name="Zhang J.S."/>
            <person name="Tsai W.C."/>
            <person name="Van de Peer Y."/>
            <person name="Liu Z.J."/>
        </authorList>
    </citation>
    <scope>NUCLEOTIDE SEQUENCE</scope>
    <source>
        <strain evidence="2">SCP</strain>
    </source>
</reference>
<dbReference type="AlphaFoldDB" id="A0AAV9B2H4"/>
<dbReference type="PANTHER" id="PTHR34590:SF5">
    <property type="entry name" value="OS04G0586500 PROTEIN"/>
    <property type="match status" value="1"/>
</dbReference>
<feature type="region of interest" description="Disordered" evidence="1">
    <location>
        <begin position="35"/>
        <end position="66"/>
    </location>
</feature>
<dbReference type="GO" id="GO:0004714">
    <property type="term" value="F:transmembrane receptor protein tyrosine kinase activity"/>
    <property type="evidence" value="ECO:0007669"/>
    <property type="project" value="InterPro"/>
</dbReference>
<dbReference type="EMBL" id="JAUJYN010000005">
    <property type="protein sequence ID" value="KAK1270261.1"/>
    <property type="molecule type" value="Genomic_DNA"/>
</dbReference>
<comment type="caution">
    <text evidence="2">The sequence shown here is derived from an EMBL/GenBank/DDBJ whole genome shotgun (WGS) entry which is preliminary data.</text>
</comment>
<keyword evidence="2" id="KW-0418">Kinase</keyword>
<dbReference type="PANTHER" id="PTHR34590">
    <property type="entry name" value="OS03G0124300 PROTEIN-RELATED"/>
    <property type="match status" value="1"/>
</dbReference>
<organism evidence="2 3">
    <name type="scientific">Acorus gramineus</name>
    <name type="common">Dwarf sweet flag</name>
    <dbReference type="NCBI Taxonomy" id="55184"/>
    <lineage>
        <taxon>Eukaryota</taxon>
        <taxon>Viridiplantae</taxon>
        <taxon>Streptophyta</taxon>
        <taxon>Embryophyta</taxon>
        <taxon>Tracheophyta</taxon>
        <taxon>Spermatophyta</taxon>
        <taxon>Magnoliopsida</taxon>
        <taxon>Liliopsida</taxon>
        <taxon>Acoraceae</taxon>
        <taxon>Acorus</taxon>
    </lineage>
</organism>
<gene>
    <name evidence="2" type="ORF">QJS04_geneDACA022646</name>
</gene>
<accession>A0AAV9B2H4</accession>
<reference evidence="2" key="2">
    <citation type="submission" date="2023-06" db="EMBL/GenBank/DDBJ databases">
        <authorList>
            <person name="Ma L."/>
            <person name="Liu K.-W."/>
            <person name="Li Z."/>
            <person name="Hsiao Y.-Y."/>
            <person name="Qi Y."/>
            <person name="Fu T."/>
            <person name="Tang G."/>
            <person name="Zhang D."/>
            <person name="Sun W.-H."/>
            <person name="Liu D.-K."/>
            <person name="Li Y."/>
            <person name="Chen G.-Z."/>
            <person name="Liu X.-D."/>
            <person name="Liao X.-Y."/>
            <person name="Jiang Y.-T."/>
            <person name="Yu X."/>
            <person name="Hao Y."/>
            <person name="Huang J."/>
            <person name="Zhao X.-W."/>
            <person name="Ke S."/>
            <person name="Chen Y.-Y."/>
            <person name="Wu W.-L."/>
            <person name="Hsu J.-L."/>
            <person name="Lin Y.-F."/>
            <person name="Huang M.-D."/>
            <person name="Li C.-Y."/>
            <person name="Huang L."/>
            <person name="Wang Z.-W."/>
            <person name="Zhao X."/>
            <person name="Zhong W.-Y."/>
            <person name="Peng D.-H."/>
            <person name="Ahmad S."/>
            <person name="Lan S."/>
            <person name="Zhang J.-S."/>
            <person name="Tsai W.-C."/>
            <person name="Van De Peer Y."/>
            <person name="Liu Z.-J."/>
        </authorList>
    </citation>
    <scope>NUCLEOTIDE SEQUENCE</scope>
    <source>
        <strain evidence="2">SCP</strain>
        <tissue evidence="2">Leaves</tissue>
    </source>
</reference>